<dbReference type="EMBL" id="JANLCJ010000009">
    <property type="protein sequence ID" value="MCS5735845.1"/>
    <property type="molecule type" value="Genomic_DNA"/>
</dbReference>
<dbReference type="PROSITE" id="PS51257">
    <property type="entry name" value="PROKAR_LIPOPROTEIN"/>
    <property type="match status" value="1"/>
</dbReference>
<comment type="caution">
    <text evidence="2">The sequence shown here is derived from an EMBL/GenBank/DDBJ whole genome shotgun (WGS) entry which is preliminary data.</text>
</comment>
<evidence type="ECO:0000256" key="1">
    <source>
        <dbReference type="SAM" id="SignalP"/>
    </source>
</evidence>
<dbReference type="InterPro" id="IPR007253">
    <property type="entry name" value="Cell_wall-bd_2"/>
</dbReference>
<dbReference type="Proteomes" id="UP001165586">
    <property type="component" value="Unassembled WGS sequence"/>
</dbReference>
<evidence type="ECO:0000313" key="2">
    <source>
        <dbReference type="EMBL" id="MCS5735845.1"/>
    </source>
</evidence>
<feature type="signal peptide" evidence="1">
    <location>
        <begin position="1"/>
        <end position="34"/>
    </location>
</feature>
<name>A0ABT2H7D5_9MICO</name>
<protein>
    <submittedName>
        <fullName evidence="2">Cell wall-binding repeat-containing protein</fullName>
    </submittedName>
</protein>
<keyword evidence="3" id="KW-1185">Reference proteome</keyword>
<dbReference type="PANTHER" id="PTHR30032">
    <property type="entry name" value="N-ACETYLMURAMOYL-L-ALANINE AMIDASE-RELATED"/>
    <property type="match status" value="1"/>
</dbReference>
<keyword evidence="1" id="KW-0732">Signal</keyword>
<reference evidence="2" key="1">
    <citation type="submission" date="2022-08" db="EMBL/GenBank/DDBJ databases">
        <authorList>
            <person name="Deng Y."/>
            <person name="Han X.-F."/>
            <person name="Zhang Y.-Q."/>
        </authorList>
    </citation>
    <scope>NUCLEOTIDE SEQUENCE</scope>
    <source>
        <strain evidence="2">CPCC 203386</strain>
    </source>
</reference>
<organism evidence="2 3">
    <name type="scientific">Herbiconiux daphne</name>
    <dbReference type="NCBI Taxonomy" id="2970914"/>
    <lineage>
        <taxon>Bacteria</taxon>
        <taxon>Bacillati</taxon>
        <taxon>Actinomycetota</taxon>
        <taxon>Actinomycetes</taxon>
        <taxon>Micrococcales</taxon>
        <taxon>Microbacteriaceae</taxon>
        <taxon>Herbiconiux</taxon>
    </lineage>
</organism>
<sequence length="349" mass="34909">MTIPQRFPRRITTALLAAAVVSCTLFSGAAAASAATDPDPGGDSASLGAAVQRIGGADRYETAAAVSARTFDPLVPIVFIASGEVFTDALSASAAAGAHGGAVLLTQKSTLPPATATELTRLKPEQIVVLGGTATIDASVETALHGYSGTVTRISGADRFAVSAAVSARSFASSRPVAYVASGTVFSDALSGSAAAGRLGGPVLLVNRDEVPTLIADELRRLAPAKIVVLGGPDTISDAAYSRLQAMAPTSRVMAADRFGVSAAVSADAFPPGIATVYVASGSVYSDALAGSAAAIADAGPVLLVTATSVPAPVRAELDRLHPRRIVVLGGTNSISDATLESLRGSTRP</sequence>
<feature type="chain" id="PRO_5046703239" evidence="1">
    <location>
        <begin position="35"/>
        <end position="349"/>
    </location>
</feature>
<gene>
    <name evidence="2" type="ORF">N1032_19060</name>
</gene>
<dbReference type="InterPro" id="IPR051922">
    <property type="entry name" value="Bact_Sporulation_Assoc"/>
</dbReference>
<dbReference type="RefSeq" id="WP_259541062.1">
    <property type="nucleotide sequence ID" value="NZ_JANLCJ010000009.1"/>
</dbReference>
<dbReference type="Pfam" id="PF04122">
    <property type="entry name" value="CW_binding_2"/>
    <property type="match status" value="3"/>
</dbReference>
<dbReference type="PANTHER" id="PTHR30032:SF8">
    <property type="entry name" value="GERMINATION-SPECIFIC N-ACETYLMURAMOYL-L-ALANINE AMIDASE"/>
    <property type="match status" value="1"/>
</dbReference>
<accession>A0ABT2H7D5</accession>
<evidence type="ECO:0000313" key="3">
    <source>
        <dbReference type="Proteomes" id="UP001165586"/>
    </source>
</evidence>
<proteinExistence type="predicted"/>